<keyword evidence="4 12" id="KW-1133">Transmembrane helix</keyword>
<evidence type="ECO:0000256" key="10">
    <source>
        <dbReference type="PROSITE-ProRule" id="PRU00703"/>
    </source>
</evidence>
<keyword evidence="3 12" id="KW-0812">Transmembrane</keyword>
<feature type="transmembrane region" description="Helical" evidence="12">
    <location>
        <begin position="424"/>
        <end position="445"/>
    </location>
</feature>
<feature type="transmembrane region" description="Helical" evidence="12">
    <location>
        <begin position="333"/>
        <end position="355"/>
    </location>
</feature>
<evidence type="ECO:0000256" key="9">
    <source>
        <dbReference type="ARBA" id="ARBA00023303"/>
    </source>
</evidence>
<dbReference type="PANTHER" id="PTHR43427">
    <property type="entry name" value="CHLORIDE CHANNEL PROTEIN CLC-E"/>
    <property type="match status" value="1"/>
</dbReference>
<keyword evidence="15" id="KW-1185">Reference proteome</keyword>
<dbReference type="Gene3D" id="1.10.3080.10">
    <property type="entry name" value="Clc chloride channel"/>
    <property type="match status" value="1"/>
</dbReference>
<evidence type="ECO:0000256" key="12">
    <source>
        <dbReference type="SAM" id="Phobius"/>
    </source>
</evidence>
<feature type="transmembrane region" description="Helical" evidence="12">
    <location>
        <begin position="301"/>
        <end position="321"/>
    </location>
</feature>
<evidence type="ECO:0000313" key="14">
    <source>
        <dbReference type="EMBL" id="WAX59161.1"/>
    </source>
</evidence>
<dbReference type="InterPro" id="IPR001807">
    <property type="entry name" value="ClC"/>
</dbReference>
<evidence type="ECO:0000256" key="2">
    <source>
        <dbReference type="ARBA" id="ARBA00022448"/>
    </source>
</evidence>
<dbReference type="Pfam" id="PF00654">
    <property type="entry name" value="Voltage_CLC"/>
    <property type="match status" value="1"/>
</dbReference>
<dbReference type="InterPro" id="IPR000644">
    <property type="entry name" value="CBS_dom"/>
</dbReference>
<keyword evidence="9" id="KW-0407">Ion channel</keyword>
<feature type="transmembrane region" description="Helical" evidence="12">
    <location>
        <begin position="259"/>
        <end position="281"/>
    </location>
</feature>
<dbReference type="InterPro" id="IPR046342">
    <property type="entry name" value="CBS_dom_sf"/>
</dbReference>
<keyword evidence="10" id="KW-0129">CBS domain</keyword>
<gene>
    <name evidence="14" type="ORF">M6B22_10465</name>
</gene>
<evidence type="ECO:0000256" key="1">
    <source>
        <dbReference type="ARBA" id="ARBA00004141"/>
    </source>
</evidence>
<dbReference type="PROSITE" id="PS51371">
    <property type="entry name" value="CBS"/>
    <property type="match status" value="2"/>
</dbReference>
<protein>
    <submittedName>
        <fullName evidence="14">Chloride channel protein</fullName>
    </submittedName>
</protein>
<evidence type="ECO:0000256" key="7">
    <source>
        <dbReference type="ARBA" id="ARBA00023173"/>
    </source>
</evidence>
<evidence type="ECO:0000259" key="13">
    <source>
        <dbReference type="PROSITE" id="PS51371"/>
    </source>
</evidence>
<dbReference type="PANTHER" id="PTHR43427:SF6">
    <property type="entry name" value="CHLORIDE CHANNEL PROTEIN CLC-E"/>
    <property type="match status" value="1"/>
</dbReference>
<name>A0ABY7K7D9_9ACTN</name>
<evidence type="ECO:0000313" key="15">
    <source>
        <dbReference type="Proteomes" id="UP001164693"/>
    </source>
</evidence>
<evidence type="ECO:0000256" key="11">
    <source>
        <dbReference type="SAM" id="MobiDB-lite"/>
    </source>
</evidence>
<feature type="transmembrane region" description="Helical" evidence="12">
    <location>
        <begin position="361"/>
        <end position="381"/>
    </location>
</feature>
<keyword evidence="2" id="KW-0813">Transport</keyword>
<keyword evidence="8" id="KW-0868">Chloride</keyword>
<evidence type="ECO:0000256" key="5">
    <source>
        <dbReference type="ARBA" id="ARBA00023065"/>
    </source>
</evidence>
<feature type="transmembrane region" description="Helical" evidence="12">
    <location>
        <begin position="36"/>
        <end position="58"/>
    </location>
</feature>
<organism evidence="14 15">
    <name type="scientific">Jatrophihabitans cynanchi</name>
    <dbReference type="NCBI Taxonomy" id="2944128"/>
    <lineage>
        <taxon>Bacteria</taxon>
        <taxon>Bacillati</taxon>
        <taxon>Actinomycetota</taxon>
        <taxon>Actinomycetes</taxon>
        <taxon>Jatrophihabitantales</taxon>
        <taxon>Jatrophihabitantaceae</taxon>
        <taxon>Jatrophihabitans</taxon>
    </lineage>
</organism>
<evidence type="ECO:0000256" key="6">
    <source>
        <dbReference type="ARBA" id="ARBA00023136"/>
    </source>
</evidence>
<dbReference type="CDD" id="cd02205">
    <property type="entry name" value="CBS_pair_SF"/>
    <property type="match status" value="1"/>
</dbReference>
<dbReference type="SUPFAM" id="SSF81340">
    <property type="entry name" value="Clc chloride channel"/>
    <property type="match status" value="1"/>
</dbReference>
<sequence>MSDGRGGQRRRLATPLRTQAGPARLVTAMRASNTGLLALSLVVGAGAGGGAVLFRWLIKQFTLLLSGHGDYSLAGHAANPHLPGLGRWFVLLAPVAAGLVYGPLVHFFAREARGHGVPEVMYAVARRGGRIPPQVAAVKALASALCIGGGGSVGREGPIVQIGSALGSTLGSIVRVAEPRMRVLVACGAAGGIAATFNAPLAGVFFAMELILRDFAAQSFGMVVLSSVTASVIGRAAFGNQPFLHLPAFTVQDPIEYALFAALGLAAGVIGVVFTRVLYLIEDGCDAAWQRVRGPEWARPAVGGILLGGLLLVLPEMYGVGYPVLGKGVAGGYGIAFLLALLAGKIVATSLTIGIGGSGGVFAPSLFIGAMAGAAYGQTLHQLAPGLSGQAGAYALIGMGAVFAGAARAPITAVIIMFELTGDYAIILPLMAAIVLAAGISHLLTPDTIYTLKLRRRGIDLNTDPAAAALASVTVGQVMRPATGTPLPADLPLTEAAAQLSRTRYGQLPVIDAAGAYRGVATARALADTLAGPGHESDTVASIVEYPPTVSAAEPLQHTLDVLATTDGPVPVLDHDRARLLGWLSHQDVLRALSTPPATPAPTAAPAPANQHA</sequence>
<dbReference type="Proteomes" id="UP001164693">
    <property type="component" value="Chromosome"/>
</dbReference>
<dbReference type="SMART" id="SM00116">
    <property type="entry name" value="CBS"/>
    <property type="match status" value="2"/>
</dbReference>
<feature type="transmembrane region" description="Helical" evidence="12">
    <location>
        <begin position="393"/>
        <end position="418"/>
    </location>
</feature>
<dbReference type="Gene3D" id="3.10.580.10">
    <property type="entry name" value="CBS-domain"/>
    <property type="match status" value="1"/>
</dbReference>
<dbReference type="SUPFAM" id="SSF54631">
    <property type="entry name" value="CBS-domain pair"/>
    <property type="match status" value="1"/>
</dbReference>
<dbReference type="EMBL" id="CP097463">
    <property type="protein sequence ID" value="WAX59161.1"/>
    <property type="molecule type" value="Genomic_DNA"/>
</dbReference>
<dbReference type="InterPro" id="IPR014743">
    <property type="entry name" value="Cl-channel_core"/>
</dbReference>
<keyword evidence="5" id="KW-0406">Ion transport</keyword>
<feature type="domain" description="CBS" evidence="13">
    <location>
        <begin position="543"/>
        <end position="599"/>
    </location>
</feature>
<feature type="transmembrane region" description="Helical" evidence="12">
    <location>
        <begin position="183"/>
        <end position="208"/>
    </location>
</feature>
<feature type="transmembrane region" description="Helical" evidence="12">
    <location>
        <begin position="88"/>
        <end position="109"/>
    </location>
</feature>
<feature type="domain" description="CBS" evidence="13">
    <location>
        <begin position="479"/>
        <end position="537"/>
    </location>
</feature>
<dbReference type="CDD" id="cd00400">
    <property type="entry name" value="Voltage_gated_ClC"/>
    <property type="match status" value="1"/>
</dbReference>
<dbReference type="RefSeq" id="WP_269445702.1">
    <property type="nucleotide sequence ID" value="NZ_CP097463.1"/>
</dbReference>
<evidence type="ECO:0000256" key="4">
    <source>
        <dbReference type="ARBA" id="ARBA00022989"/>
    </source>
</evidence>
<feature type="region of interest" description="Disordered" evidence="11">
    <location>
        <begin position="594"/>
        <end position="613"/>
    </location>
</feature>
<evidence type="ECO:0000256" key="8">
    <source>
        <dbReference type="ARBA" id="ARBA00023214"/>
    </source>
</evidence>
<comment type="subcellular location">
    <subcellularLocation>
        <location evidence="1">Membrane</location>
        <topology evidence="1">Multi-pass membrane protein</topology>
    </subcellularLocation>
</comment>
<dbReference type="Pfam" id="PF00571">
    <property type="entry name" value="CBS"/>
    <property type="match status" value="2"/>
</dbReference>
<reference evidence="14" key="1">
    <citation type="submission" date="2022-05" db="EMBL/GenBank/DDBJ databases">
        <title>Jatrophihabitans sp. SB3-54 whole genome sequence.</title>
        <authorList>
            <person name="Suh M.K."/>
            <person name="Eom M.K."/>
            <person name="Kim J.S."/>
            <person name="Kim H.S."/>
            <person name="Do H.E."/>
            <person name="Shin Y.K."/>
            <person name="Lee J.-S."/>
        </authorList>
    </citation>
    <scope>NUCLEOTIDE SEQUENCE</scope>
    <source>
        <strain evidence="14">SB3-54</strain>
    </source>
</reference>
<evidence type="ECO:0000256" key="3">
    <source>
        <dbReference type="ARBA" id="ARBA00022692"/>
    </source>
</evidence>
<accession>A0ABY7K7D9</accession>
<dbReference type="InterPro" id="IPR050368">
    <property type="entry name" value="ClC-type_chloride_channel"/>
</dbReference>
<proteinExistence type="predicted"/>
<keyword evidence="7" id="KW-0869">Chloride channel</keyword>
<dbReference type="PRINTS" id="PR00762">
    <property type="entry name" value="CLCHANNEL"/>
</dbReference>
<keyword evidence="6 12" id="KW-0472">Membrane</keyword>